<gene>
    <name evidence="1" type="ORF">NCTC10295_00292</name>
</gene>
<protein>
    <submittedName>
        <fullName evidence="1">Phage protein</fullName>
    </submittedName>
</protein>
<sequence length="110" mass="12839">MRYRDLVQRVIAAKHADLELGLSRAREQEGFVLLVSQLLESTCWPYTVRMDNRFAVTFVMSRGKVQFEHQIRAVWQTLAARYEVYRTGDAVEVCSCRPDGYSCRVVFEEE</sequence>
<dbReference type="Proteomes" id="UP000254651">
    <property type="component" value="Unassembled WGS sequence"/>
</dbReference>
<evidence type="ECO:0000313" key="2">
    <source>
        <dbReference type="Proteomes" id="UP000254651"/>
    </source>
</evidence>
<proteinExistence type="predicted"/>
<dbReference type="RefSeq" id="WP_066075985.1">
    <property type="nucleotide sequence ID" value="NZ_CP181246.1"/>
</dbReference>
<reference evidence="1 2" key="1">
    <citation type="submission" date="2018-06" db="EMBL/GenBank/DDBJ databases">
        <authorList>
            <consortium name="Pathogen Informatics"/>
            <person name="Doyle S."/>
        </authorList>
    </citation>
    <scope>NUCLEOTIDE SEQUENCE [LARGE SCALE GENOMIC DNA]</scope>
    <source>
        <strain evidence="1 2">NCTC10295</strain>
    </source>
</reference>
<dbReference type="EMBL" id="UGQS01000001">
    <property type="protein sequence ID" value="STZ75551.1"/>
    <property type="molecule type" value="Genomic_DNA"/>
</dbReference>
<accession>A0A378UGC3</accession>
<name>A0A378UGC3_BERDE</name>
<keyword evidence="2" id="KW-1185">Reference proteome</keyword>
<organism evidence="1 2">
    <name type="scientific">Bergeriella denitrificans</name>
    <name type="common">Neisseria denitrificans</name>
    <dbReference type="NCBI Taxonomy" id="494"/>
    <lineage>
        <taxon>Bacteria</taxon>
        <taxon>Pseudomonadati</taxon>
        <taxon>Pseudomonadota</taxon>
        <taxon>Betaproteobacteria</taxon>
        <taxon>Neisseriales</taxon>
        <taxon>Neisseriaceae</taxon>
        <taxon>Bergeriella</taxon>
    </lineage>
</organism>
<evidence type="ECO:0000313" key="1">
    <source>
        <dbReference type="EMBL" id="STZ75551.1"/>
    </source>
</evidence>
<dbReference type="AlphaFoldDB" id="A0A378UGC3"/>